<comment type="caution">
    <text evidence="3">The sequence shown here is derived from an EMBL/GenBank/DDBJ whole genome shotgun (WGS) entry which is preliminary data.</text>
</comment>
<gene>
    <name evidence="3" type="ORF">ACFQO6_14065</name>
</gene>
<evidence type="ECO:0008006" key="5">
    <source>
        <dbReference type="Google" id="ProtNLM"/>
    </source>
</evidence>
<dbReference type="EMBL" id="JBHTCH010000017">
    <property type="protein sequence ID" value="MFC7361396.1"/>
    <property type="molecule type" value="Genomic_DNA"/>
</dbReference>
<keyword evidence="2" id="KW-0732">Signal</keyword>
<keyword evidence="4" id="KW-1185">Reference proteome</keyword>
<dbReference type="Proteomes" id="UP001596524">
    <property type="component" value="Unassembled WGS sequence"/>
</dbReference>
<evidence type="ECO:0000256" key="1">
    <source>
        <dbReference type="SAM" id="MobiDB-lite"/>
    </source>
</evidence>
<accession>A0ABW2N257</accession>
<sequence length="388" mass="40685">MTMPARPGLRPLLAALLAALLLAGCSGGSSDPSDGEGEPTNRTSESTDTDDPAEADGSTEPAEPEPTADGAAVENINPCESLAPEEWRSFVPAAQRVSVRLHTELTSSITLLDAIGALVVDDTTKYGCVVSHPDKDGGEVDVAAWGWFLGKFGPTDVNEILGSAGGTATDRGYAAITTSDFTTVNGYGYHANEEVGFWVLVKDSAARRFDEGSAAQRKKTTDQLLAVLDSLSLERDEQPRVLLPEACPRPDDPQVRAVIGQATTARGSDDGAGKIQCLYRNPERDRLLRLTAGPIPQEQADALVADAARPAQRENRFPVDEGDAGIAIVVPASGTASSALVHSDELLATFAAVEFGNLGVKAPKVPRQAVIDLLQAFDATLVAARSGD</sequence>
<organism evidence="3 4">
    <name type="scientific">Nocardioides astragali</name>
    <dbReference type="NCBI Taxonomy" id="1776736"/>
    <lineage>
        <taxon>Bacteria</taxon>
        <taxon>Bacillati</taxon>
        <taxon>Actinomycetota</taxon>
        <taxon>Actinomycetes</taxon>
        <taxon>Propionibacteriales</taxon>
        <taxon>Nocardioidaceae</taxon>
        <taxon>Nocardioides</taxon>
    </lineage>
</organism>
<feature type="region of interest" description="Disordered" evidence="1">
    <location>
        <begin position="25"/>
        <end position="73"/>
    </location>
</feature>
<dbReference type="RefSeq" id="WP_255890986.1">
    <property type="nucleotide sequence ID" value="NZ_JAFMZM010000004.1"/>
</dbReference>
<evidence type="ECO:0000313" key="4">
    <source>
        <dbReference type="Proteomes" id="UP001596524"/>
    </source>
</evidence>
<protein>
    <recommendedName>
        <fullName evidence="5">DUF3558 domain-containing protein</fullName>
    </recommendedName>
</protein>
<dbReference type="PROSITE" id="PS51257">
    <property type="entry name" value="PROKAR_LIPOPROTEIN"/>
    <property type="match status" value="1"/>
</dbReference>
<feature type="signal peptide" evidence="2">
    <location>
        <begin position="1"/>
        <end position="23"/>
    </location>
</feature>
<reference evidence="4" key="1">
    <citation type="journal article" date="2019" name="Int. J. Syst. Evol. Microbiol.">
        <title>The Global Catalogue of Microorganisms (GCM) 10K type strain sequencing project: providing services to taxonomists for standard genome sequencing and annotation.</title>
        <authorList>
            <consortium name="The Broad Institute Genomics Platform"/>
            <consortium name="The Broad Institute Genome Sequencing Center for Infectious Disease"/>
            <person name="Wu L."/>
            <person name="Ma J."/>
        </authorList>
    </citation>
    <scope>NUCLEOTIDE SEQUENCE [LARGE SCALE GENOMIC DNA]</scope>
    <source>
        <strain evidence="4">FCH27</strain>
    </source>
</reference>
<evidence type="ECO:0000256" key="2">
    <source>
        <dbReference type="SAM" id="SignalP"/>
    </source>
</evidence>
<name>A0ABW2N257_9ACTN</name>
<evidence type="ECO:0000313" key="3">
    <source>
        <dbReference type="EMBL" id="MFC7361396.1"/>
    </source>
</evidence>
<feature type="chain" id="PRO_5045536063" description="DUF3558 domain-containing protein" evidence="2">
    <location>
        <begin position="24"/>
        <end position="388"/>
    </location>
</feature>
<proteinExistence type="predicted"/>